<reference evidence="2" key="1">
    <citation type="submission" date="2022-03" db="EMBL/GenBank/DDBJ databases">
        <title>A functionally conserved STORR gene fusion in Papaver species that diverged 16.8 million years ago.</title>
        <authorList>
            <person name="Catania T."/>
        </authorList>
    </citation>
    <scope>NUCLEOTIDE SEQUENCE</scope>
    <source>
        <strain evidence="2">S-191538</strain>
    </source>
</reference>
<dbReference type="InterPro" id="IPR000916">
    <property type="entry name" value="Bet_v_I/MLP"/>
</dbReference>
<dbReference type="Pfam" id="PF00407">
    <property type="entry name" value="Bet_v_1"/>
    <property type="match status" value="1"/>
</dbReference>
<sequence length="131" mass="14400">MRGHVTNEFDVVGASAYEIWAVYGDKNLPTMSAASNLACSKWKEKFVTMDDCKMVKQVQQIEGGFLGVGFKSHLSTMEIVPKDKDSCIIKSTVTVDIDSQSEANASFITVDSMYGMARAITKYLLDNKAKA</sequence>
<evidence type="ECO:0000313" key="2">
    <source>
        <dbReference type="EMBL" id="MCL7041130.1"/>
    </source>
</evidence>
<comment type="caution">
    <text evidence="2">The sequence shown here is derived from an EMBL/GenBank/DDBJ whole genome shotgun (WGS) entry which is preliminary data.</text>
</comment>
<gene>
    <name evidence="2" type="ORF">MKW94_002904</name>
</gene>
<organism evidence="2 3">
    <name type="scientific">Papaver nudicaule</name>
    <name type="common">Iceland poppy</name>
    <dbReference type="NCBI Taxonomy" id="74823"/>
    <lineage>
        <taxon>Eukaryota</taxon>
        <taxon>Viridiplantae</taxon>
        <taxon>Streptophyta</taxon>
        <taxon>Embryophyta</taxon>
        <taxon>Tracheophyta</taxon>
        <taxon>Spermatophyta</taxon>
        <taxon>Magnoliopsida</taxon>
        <taxon>Ranunculales</taxon>
        <taxon>Papaveraceae</taxon>
        <taxon>Papaveroideae</taxon>
        <taxon>Papaver</taxon>
    </lineage>
</organism>
<evidence type="ECO:0000259" key="1">
    <source>
        <dbReference type="Pfam" id="PF00407"/>
    </source>
</evidence>
<dbReference type="Proteomes" id="UP001177140">
    <property type="component" value="Unassembled WGS sequence"/>
</dbReference>
<dbReference type="GO" id="GO:0006952">
    <property type="term" value="P:defense response"/>
    <property type="evidence" value="ECO:0007669"/>
    <property type="project" value="InterPro"/>
</dbReference>
<dbReference type="EMBL" id="JAJJMA010220423">
    <property type="protein sequence ID" value="MCL7041130.1"/>
    <property type="molecule type" value="Genomic_DNA"/>
</dbReference>
<proteinExistence type="predicted"/>
<feature type="domain" description="Bet v I/Major latex protein" evidence="1">
    <location>
        <begin position="42"/>
        <end position="125"/>
    </location>
</feature>
<dbReference type="SUPFAM" id="SSF55961">
    <property type="entry name" value="Bet v1-like"/>
    <property type="match status" value="1"/>
</dbReference>
<accession>A0AA42AUN0</accession>
<name>A0AA42AUN0_PAPNU</name>
<keyword evidence="3" id="KW-1185">Reference proteome</keyword>
<dbReference type="InterPro" id="IPR023393">
    <property type="entry name" value="START-like_dom_sf"/>
</dbReference>
<dbReference type="Gene3D" id="3.30.530.20">
    <property type="match status" value="1"/>
</dbReference>
<evidence type="ECO:0000313" key="3">
    <source>
        <dbReference type="Proteomes" id="UP001177140"/>
    </source>
</evidence>
<protein>
    <recommendedName>
        <fullName evidence="1">Bet v I/Major latex protein domain-containing protein</fullName>
    </recommendedName>
</protein>
<dbReference type="AlphaFoldDB" id="A0AA42AUN0"/>